<dbReference type="GO" id="GO:0006303">
    <property type="term" value="P:double-strand break repair via nonhomologous end joining"/>
    <property type="evidence" value="ECO:0007669"/>
    <property type="project" value="TreeGrafter"/>
</dbReference>
<gene>
    <name evidence="15" type="ORF">GYMLUDRAFT_46521</name>
</gene>
<dbReference type="GO" id="GO:0036297">
    <property type="term" value="P:interstrand cross-link repair"/>
    <property type="evidence" value="ECO:0007669"/>
    <property type="project" value="TreeGrafter"/>
</dbReference>
<feature type="region of interest" description="Disordered" evidence="13">
    <location>
        <begin position="804"/>
        <end position="867"/>
    </location>
</feature>
<comment type="similarity">
    <text evidence="2">Belongs to the DNA repair metallo-beta-lactamase (DRMBL) family.</text>
</comment>
<evidence type="ECO:0000256" key="5">
    <source>
        <dbReference type="ARBA" id="ARBA00022763"/>
    </source>
</evidence>
<dbReference type="GO" id="GO:0006310">
    <property type="term" value="P:DNA recombination"/>
    <property type="evidence" value="ECO:0007669"/>
    <property type="project" value="UniProtKB-KW"/>
</dbReference>
<keyword evidence="10" id="KW-0539">Nucleus</keyword>
<dbReference type="Pfam" id="PF07522">
    <property type="entry name" value="DRMBL"/>
    <property type="match status" value="1"/>
</dbReference>
<dbReference type="GO" id="GO:0005634">
    <property type="term" value="C:nucleus"/>
    <property type="evidence" value="ECO:0007669"/>
    <property type="project" value="UniProtKB-SubCell"/>
</dbReference>
<evidence type="ECO:0000256" key="2">
    <source>
        <dbReference type="ARBA" id="ARBA00010304"/>
    </source>
</evidence>
<dbReference type="Proteomes" id="UP000053593">
    <property type="component" value="Unassembled WGS sequence"/>
</dbReference>
<keyword evidence="5" id="KW-0227">DNA damage</keyword>
<proteinExistence type="inferred from homology"/>
<evidence type="ECO:0000259" key="14">
    <source>
        <dbReference type="Pfam" id="PF07522"/>
    </source>
</evidence>
<feature type="region of interest" description="Disordered" evidence="13">
    <location>
        <begin position="672"/>
        <end position="741"/>
    </location>
</feature>
<feature type="region of interest" description="Disordered" evidence="13">
    <location>
        <begin position="567"/>
        <end position="587"/>
    </location>
</feature>
<evidence type="ECO:0000256" key="1">
    <source>
        <dbReference type="ARBA" id="ARBA00004123"/>
    </source>
</evidence>
<evidence type="ECO:0000256" key="7">
    <source>
        <dbReference type="ARBA" id="ARBA00022839"/>
    </source>
</evidence>
<dbReference type="PANTHER" id="PTHR23240">
    <property type="entry name" value="DNA CROSS-LINK REPAIR PROTEIN PSO2/SNM1-RELATED"/>
    <property type="match status" value="1"/>
</dbReference>
<evidence type="ECO:0000256" key="9">
    <source>
        <dbReference type="ARBA" id="ARBA00023204"/>
    </source>
</evidence>
<dbReference type="EMBL" id="KN834792">
    <property type="protein sequence ID" value="KIK57261.1"/>
    <property type="molecule type" value="Genomic_DNA"/>
</dbReference>
<name>A0A0D0BQ78_9AGAR</name>
<evidence type="ECO:0000313" key="15">
    <source>
        <dbReference type="EMBL" id="KIK57261.1"/>
    </source>
</evidence>
<evidence type="ECO:0000256" key="3">
    <source>
        <dbReference type="ARBA" id="ARBA00022722"/>
    </source>
</evidence>
<accession>A0A0D0BQ78</accession>
<dbReference type="GO" id="GO:0003684">
    <property type="term" value="F:damaged DNA binding"/>
    <property type="evidence" value="ECO:0007669"/>
    <property type="project" value="TreeGrafter"/>
</dbReference>
<dbReference type="GO" id="GO:0035312">
    <property type="term" value="F:5'-3' DNA exonuclease activity"/>
    <property type="evidence" value="ECO:0007669"/>
    <property type="project" value="TreeGrafter"/>
</dbReference>
<evidence type="ECO:0000256" key="11">
    <source>
        <dbReference type="ARBA" id="ARBA00039759"/>
    </source>
</evidence>
<feature type="compositionally biased region" description="Low complexity" evidence="13">
    <location>
        <begin position="839"/>
        <end position="850"/>
    </location>
</feature>
<evidence type="ECO:0000256" key="6">
    <source>
        <dbReference type="ARBA" id="ARBA00022801"/>
    </source>
</evidence>
<keyword evidence="9" id="KW-0234">DNA repair</keyword>
<feature type="domain" description="DNA repair metallo-beta-lactamase" evidence="14">
    <location>
        <begin position="289"/>
        <end position="426"/>
    </location>
</feature>
<feature type="compositionally biased region" description="Basic and acidic residues" evidence="13">
    <location>
        <begin position="933"/>
        <end position="944"/>
    </location>
</feature>
<keyword evidence="8" id="KW-0233">DNA recombination</keyword>
<keyword evidence="4" id="KW-0255">Endonuclease</keyword>
<dbReference type="SUPFAM" id="SSF56281">
    <property type="entry name" value="Metallo-hydrolase/oxidoreductase"/>
    <property type="match status" value="1"/>
</dbReference>
<feature type="compositionally biased region" description="Polar residues" evidence="13">
    <location>
        <begin position="729"/>
        <end position="741"/>
    </location>
</feature>
<feature type="compositionally biased region" description="Acidic residues" evidence="13">
    <location>
        <begin position="611"/>
        <end position="621"/>
    </location>
</feature>
<sequence length="1101" mass="122233">MPPGTPFNSFALPYPIRVDGFSAIPSGSEPQNAALHLLSHTHSDHIVGLQAQSFSQTVYCSADAKQMLLHHEIYNERALHKEEYRAEHKWTFRHLKIDPWIGSNGQVNYQGSRDLLKPLPLNTPTVIELECNRKVTITLLDANHCPGSVMFLIEGQEGAILHTGDFRAEPWFLESIKRNAFLQPYLTPLTEDDASQDDENGVVKTLDAIYLDTACVMQTHPVPTKEDATTGLIALLKLYPPSTYFFINSWTWGYEDILKAIARAFNCKIHLDDYKAKIFSLVSSDPLLRSLGTTDEDETRFHACERFDRCPHVRVDREDDEDLEAASQDTITAANQMFFGSGTGGWSGPKTKNPEKASRKKIVVYINPVSSMTPERWVEYQATTRKQLINGKLVRSLLVPLSRHSPLPELQSFVSLFRPKRVIPNTLDPKLKNLDWAAIDGVFQSCCRKPTPTFGSKSSVARQIIPPTPVAEHLLFVEIVNECKSISEPTNLDEEEDDVAVKNLVGDISGDADIETRAMARKWLTRTGHGVEPSILKGRVGRRMDVLRSWLGLTKWDDGIKSSPVRPATFNTTKEKRKAEGEANGLALGRDQIRKAIRREPIVRRRNSSDNEFDSSDDEDDDRGRTAHHLFATSDEPGTQMRWEQSSFSFSFSDEDAAEVEESLTSNRVRVGSRIEPKNKIGGMTPKSSPMQASAARPGPDKGKGKAVRVSPTGDKQPHSPHVGKARFMTSTPNRKLDSGSQLSAEPFILSQSPKLLFAKGRSLHFSPSSPVVSPSKSPALQSSIARQRSLKFSDETINLSSPIHLVPSSPSSKFRSRTRSGDAKHTHVPTYAQKRQLSGKTGMTTSSSPPSSPLKSKKRGPEAIGVTHISIERPQKRLRETFIPSVVNSTKPLKEVKNIPERPTHHREKSITSSSTSSSQNACAVVGISSEKSAEPNGGKEAEFLSDSNSGSLVPVHSPPTSGSKSPARKRPCLSSHRSKSELLFMQLDYAQKAAKARPHRVLSTFEAKRVELESRAGTLKTKEINAIDYAAANIALRRRKADEFEKSLLDAPELTRGVEGVDWEQSRILQRRATEDIQNGRKPTFPRLQCVQSLSNDDL</sequence>
<organism evidence="15 16">
    <name type="scientific">Collybiopsis luxurians FD-317 M1</name>
    <dbReference type="NCBI Taxonomy" id="944289"/>
    <lineage>
        <taxon>Eukaryota</taxon>
        <taxon>Fungi</taxon>
        <taxon>Dikarya</taxon>
        <taxon>Basidiomycota</taxon>
        <taxon>Agaricomycotina</taxon>
        <taxon>Agaricomycetes</taxon>
        <taxon>Agaricomycetidae</taxon>
        <taxon>Agaricales</taxon>
        <taxon>Marasmiineae</taxon>
        <taxon>Omphalotaceae</taxon>
        <taxon>Collybiopsis</taxon>
        <taxon>Collybiopsis luxurians</taxon>
    </lineage>
</organism>
<evidence type="ECO:0000256" key="4">
    <source>
        <dbReference type="ARBA" id="ARBA00022759"/>
    </source>
</evidence>
<keyword evidence="7" id="KW-0269">Exonuclease</keyword>
<dbReference type="GO" id="GO:0000723">
    <property type="term" value="P:telomere maintenance"/>
    <property type="evidence" value="ECO:0007669"/>
    <property type="project" value="TreeGrafter"/>
</dbReference>
<evidence type="ECO:0000256" key="10">
    <source>
        <dbReference type="ARBA" id="ARBA00023242"/>
    </source>
</evidence>
<evidence type="ECO:0000256" key="8">
    <source>
        <dbReference type="ARBA" id="ARBA00023172"/>
    </source>
</evidence>
<evidence type="ECO:0000256" key="12">
    <source>
        <dbReference type="ARBA" id="ARBA00042677"/>
    </source>
</evidence>
<dbReference type="PANTHER" id="PTHR23240:SF8">
    <property type="entry name" value="PROTEIN ARTEMIS"/>
    <property type="match status" value="1"/>
</dbReference>
<keyword evidence="3" id="KW-0540">Nuclease</keyword>
<evidence type="ECO:0000256" key="13">
    <source>
        <dbReference type="SAM" id="MobiDB-lite"/>
    </source>
</evidence>
<reference evidence="15 16" key="1">
    <citation type="submission" date="2014-04" db="EMBL/GenBank/DDBJ databases">
        <title>Evolutionary Origins and Diversification of the Mycorrhizal Mutualists.</title>
        <authorList>
            <consortium name="DOE Joint Genome Institute"/>
            <consortium name="Mycorrhizal Genomics Consortium"/>
            <person name="Kohler A."/>
            <person name="Kuo A."/>
            <person name="Nagy L.G."/>
            <person name="Floudas D."/>
            <person name="Copeland A."/>
            <person name="Barry K.W."/>
            <person name="Cichocki N."/>
            <person name="Veneault-Fourrey C."/>
            <person name="LaButti K."/>
            <person name="Lindquist E.A."/>
            <person name="Lipzen A."/>
            <person name="Lundell T."/>
            <person name="Morin E."/>
            <person name="Murat C."/>
            <person name="Riley R."/>
            <person name="Ohm R."/>
            <person name="Sun H."/>
            <person name="Tunlid A."/>
            <person name="Henrissat B."/>
            <person name="Grigoriev I.V."/>
            <person name="Hibbett D.S."/>
            <person name="Martin F."/>
        </authorList>
    </citation>
    <scope>NUCLEOTIDE SEQUENCE [LARGE SCALE GENOMIC DNA]</scope>
    <source>
        <strain evidence="15 16">FD-317 M1</strain>
    </source>
</reference>
<keyword evidence="6" id="KW-0378">Hydrolase</keyword>
<comment type="subcellular location">
    <subcellularLocation>
        <location evidence="1">Nucleus</location>
    </subcellularLocation>
</comment>
<protein>
    <recommendedName>
        <fullName evidence="11">Protein artemis</fullName>
    </recommendedName>
    <alternativeName>
        <fullName evidence="12">DNA cross-link repair 1C protein</fullName>
    </alternativeName>
</protein>
<keyword evidence="16" id="KW-1185">Reference proteome</keyword>
<dbReference type="OrthoDB" id="5561659at2759"/>
<dbReference type="InterPro" id="IPR036866">
    <property type="entry name" value="RibonucZ/Hydroxyglut_hydro"/>
</dbReference>
<evidence type="ECO:0000313" key="16">
    <source>
        <dbReference type="Proteomes" id="UP000053593"/>
    </source>
</evidence>
<dbReference type="InterPro" id="IPR011084">
    <property type="entry name" value="DRMBL"/>
</dbReference>
<dbReference type="Gene3D" id="3.60.15.10">
    <property type="entry name" value="Ribonuclease Z/Hydroxyacylglutathione hydrolase-like"/>
    <property type="match status" value="1"/>
</dbReference>
<feature type="compositionally biased region" description="Basic and acidic residues" evidence="13">
    <location>
        <begin position="894"/>
        <end position="904"/>
    </location>
</feature>
<dbReference type="HOGENOM" id="CLU_008345_0_0_1"/>
<feature type="region of interest" description="Disordered" evidence="13">
    <location>
        <begin position="894"/>
        <end position="977"/>
    </location>
</feature>
<feature type="compositionally biased region" description="Basic and acidic residues" evidence="13">
    <location>
        <begin position="599"/>
        <end position="609"/>
    </location>
</feature>
<feature type="region of interest" description="Disordered" evidence="13">
    <location>
        <begin position="599"/>
        <end position="624"/>
    </location>
</feature>
<dbReference type="GO" id="GO:0004519">
    <property type="term" value="F:endonuclease activity"/>
    <property type="evidence" value="ECO:0007669"/>
    <property type="project" value="UniProtKB-KW"/>
</dbReference>
<dbReference type="AlphaFoldDB" id="A0A0D0BQ78"/>